<dbReference type="InterPro" id="IPR004045">
    <property type="entry name" value="Glutathione_S-Trfase_N"/>
</dbReference>
<evidence type="ECO:0000259" key="1">
    <source>
        <dbReference type="PROSITE" id="PS50404"/>
    </source>
</evidence>
<accession>A0ABD2P8S0</accession>
<evidence type="ECO:0000313" key="2">
    <source>
        <dbReference type="EMBL" id="KAL3287371.1"/>
    </source>
</evidence>
<dbReference type="PANTHER" id="PTHR43969:SF9">
    <property type="entry name" value="GLUTATHIONE S TRANSFERASE D10, ISOFORM A-RELATED"/>
    <property type="match status" value="1"/>
</dbReference>
<dbReference type="AlphaFoldDB" id="A0ABD2P8S0"/>
<gene>
    <name evidence="2" type="ORF">HHI36_001845</name>
</gene>
<dbReference type="Gene3D" id="1.20.1050.10">
    <property type="match status" value="2"/>
</dbReference>
<dbReference type="SUPFAM" id="SSF52833">
    <property type="entry name" value="Thioredoxin-like"/>
    <property type="match status" value="1"/>
</dbReference>
<dbReference type="InterPro" id="IPR036249">
    <property type="entry name" value="Thioredoxin-like_sf"/>
</dbReference>
<keyword evidence="3" id="KW-1185">Reference proteome</keyword>
<sequence length="206" mass="24119">MSWMISVNISNVFCISNNFILYQLYYHLHYYFIEVLTRSSFNYGRYFASFFLKWSFSSCSFGNKSSWFRCRYSDCQFKEKEQLKDEYLKINPQHTVPTLVDGDFILWDSHAIGTYLADTYGKNDSFYPKDLRRRALVDQRLNFDCGTMYPRIRAICAVGWDIAPYGNVSKWLTRCSLEIPDYYNANQVGAEAFGKAVRSKLAPGQI</sequence>
<name>A0ABD2P8S0_9CUCU</name>
<comment type="caution">
    <text evidence="2">The sequence shown here is derived from an EMBL/GenBank/DDBJ whole genome shotgun (WGS) entry which is preliminary data.</text>
</comment>
<dbReference type="PROSITE" id="PS50404">
    <property type="entry name" value="GST_NTER"/>
    <property type="match status" value="1"/>
</dbReference>
<dbReference type="Gene3D" id="3.40.30.10">
    <property type="entry name" value="Glutaredoxin"/>
    <property type="match status" value="1"/>
</dbReference>
<protein>
    <recommendedName>
        <fullName evidence="1">GST N-terminal domain-containing protein</fullName>
    </recommendedName>
</protein>
<dbReference type="Pfam" id="PF13417">
    <property type="entry name" value="GST_N_3"/>
    <property type="match status" value="1"/>
</dbReference>
<proteinExistence type="predicted"/>
<reference evidence="2 3" key="1">
    <citation type="journal article" date="2021" name="BMC Biol.">
        <title>Horizontally acquired antibacterial genes associated with adaptive radiation of ladybird beetles.</title>
        <authorList>
            <person name="Li H.S."/>
            <person name="Tang X.F."/>
            <person name="Huang Y.H."/>
            <person name="Xu Z.Y."/>
            <person name="Chen M.L."/>
            <person name="Du X.Y."/>
            <person name="Qiu B.Y."/>
            <person name="Chen P.T."/>
            <person name="Zhang W."/>
            <person name="Slipinski A."/>
            <person name="Escalona H.E."/>
            <person name="Waterhouse R.M."/>
            <person name="Zwick A."/>
            <person name="Pang H."/>
        </authorList>
    </citation>
    <scope>NUCLEOTIDE SEQUENCE [LARGE SCALE GENOMIC DNA]</scope>
    <source>
        <strain evidence="2">SYSU2018</strain>
    </source>
</reference>
<dbReference type="Proteomes" id="UP001516400">
    <property type="component" value="Unassembled WGS sequence"/>
</dbReference>
<dbReference type="PANTHER" id="PTHR43969">
    <property type="entry name" value="GLUTATHIONE S TRANSFERASE D10, ISOFORM A-RELATED"/>
    <property type="match status" value="1"/>
</dbReference>
<dbReference type="SUPFAM" id="SSF47616">
    <property type="entry name" value="GST C-terminal domain-like"/>
    <property type="match status" value="1"/>
</dbReference>
<organism evidence="2 3">
    <name type="scientific">Cryptolaemus montrouzieri</name>
    <dbReference type="NCBI Taxonomy" id="559131"/>
    <lineage>
        <taxon>Eukaryota</taxon>
        <taxon>Metazoa</taxon>
        <taxon>Ecdysozoa</taxon>
        <taxon>Arthropoda</taxon>
        <taxon>Hexapoda</taxon>
        <taxon>Insecta</taxon>
        <taxon>Pterygota</taxon>
        <taxon>Neoptera</taxon>
        <taxon>Endopterygota</taxon>
        <taxon>Coleoptera</taxon>
        <taxon>Polyphaga</taxon>
        <taxon>Cucujiformia</taxon>
        <taxon>Coccinelloidea</taxon>
        <taxon>Coccinellidae</taxon>
        <taxon>Scymninae</taxon>
        <taxon>Scymnini</taxon>
        <taxon>Cryptolaemus</taxon>
    </lineage>
</organism>
<evidence type="ECO:0000313" key="3">
    <source>
        <dbReference type="Proteomes" id="UP001516400"/>
    </source>
</evidence>
<feature type="domain" description="GST N-terminal" evidence="1">
    <location>
        <begin position="74"/>
        <end position="124"/>
    </location>
</feature>
<dbReference type="EMBL" id="JABFTP020000185">
    <property type="protein sequence ID" value="KAL3287371.1"/>
    <property type="molecule type" value="Genomic_DNA"/>
</dbReference>
<dbReference type="InterPro" id="IPR036282">
    <property type="entry name" value="Glutathione-S-Trfase_C_sf"/>
</dbReference>